<dbReference type="RefSeq" id="XP_026273544.1">
    <property type="nucleotide sequence ID" value="XM_026417759.2"/>
</dbReference>
<dbReference type="AlphaFoldDB" id="A0A6J1RX52"/>
<dbReference type="GeneID" id="113203194"/>
<accession>A0A6J1RX52</accession>
<evidence type="ECO:0000313" key="2">
    <source>
        <dbReference type="RefSeq" id="XP_026273544.1"/>
    </source>
</evidence>
<evidence type="ECO:0000313" key="1">
    <source>
        <dbReference type="Proteomes" id="UP000504606"/>
    </source>
</evidence>
<dbReference type="Proteomes" id="UP000504606">
    <property type="component" value="Unplaced"/>
</dbReference>
<dbReference type="KEGG" id="foc:113203194"/>
<organism evidence="1 2">
    <name type="scientific">Frankliniella occidentalis</name>
    <name type="common">Western flower thrips</name>
    <name type="synonym">Euthrips occidentalis</name>
    <dbReference type="NCBI Taxonomy" id="133901"/>
    <lineage>
        <taxon>Eukaryota</taxon>
        <taxon>Metazoa</taxon>
        <taxon>Ecdysozoa</taxon>
        <taxon>Arthropoda</taxon>
        <taxon>Hexapoda</taxon>
        <taxon>Insecta</taxon>
        <taxon>Pterygota</taxon>
        <taxon>Neoptera</taxon>
        <taxon>Paraneoptera</taxon>
        <taxon>Thysanoptera</taxon>
        <taxon>Terebrantia</taxon>
        <taxon>Thripoidea</taxon>
        <taxon>Thripidae</taxon>
        <taxon>Frankliniella</taxon>
    </lineage>
</organism>
<reference evidence="2" key="1">
    <citation type="submission" date="2025-08" db="UniProtKB">
        <authorList>
            <consortium name="RefSeq"/>
        </authorList>
    </citation>
    <scope>IDENTIFICATION</scope>
    <source>
        <tissue evidence="2">Whole organism</tissue>
    </source>
</reference>
<proteinExistence type="predicted"/>
<name>A0A6J1RX52_FRAOC</name>
<protein>
    <submittedName>
        <fullName evidence="2">Uncharacterized protein LOC113203194</fullName>
    </submittedName>
</protein>
<sequence>MAVVEGLRTFAILSDFSVGRSGMKGTNLPRTKALCDVKNTLQVRQLGNVPIKRLVSTTNSIPCSKSVAACSVSPCLNLEDSCSEWEHCNCSQHYDYSADIVRLNTECLGEDDIVYVTRGIFNLQHTENETNSLPPFELDCIDAADNDSYLPTEFDYYFLPIDDSLDQPTYFDPEDC</sequence>
<keyword evidence="1" id="KW-1185">Reference proteome</keyword>
<gene>
    <name evidence="2" type="primary">LOC113203194</name>
</gene>